<dbReference type="RefSeq" id="WP_161937554.1">
    <property type="nucleotide sequence ID" value="NZ_BCNX01000003.1"/>
</dbReference>
<name>A0A1G8YYS4_9EURY</name>
<sequence length="52" mass="6055">MRRTIERRVAALEQAADPDAGTPLILFGDDPEPAQTRRPRRVIRFDEEDRHL</sequence>
<dbReference type="AlphaFoldDB" id="A0A1G8YYS4"/>
<proteinExistence type="predicted"/>
<accession>A0A1G8YYS4</accession>
<protein>
    <submittedName>
        <fullName evidence="2">Uncharacterized protein</fullName>
    </submittedName>
</protein>
<dbReference type="STRING" id="2200.GCA_001571405_00021"/>
<evidence type="ECO:0000256" key="1">
    <source>
        <dbReference type="SAM" id="MobiDB-lite"/>
    </source>
</evidence>
<feature type="region of interest" description="Disordered" evidence="1">
    <location>
        <begin position="12"/>
        <end position="52"/>
    </location>
</feature>
<organism evidence="2 3">
    <name type="scientific">Methanoculleus thermophilus</name>
    <dbReference type="NCBI Taxonomy" id="2200"/>
    <lineage>
        <taxon>Archaea</taxon>
        <taxon>Methanobacteriati</taxon>
        <taxon>Methanobacteriota</taxon>
        <taxon>Stenosarchaea group</taxon>
        <taxon>Methanomicrobia</taxon>
        <taxon>Methanomicrobiales</taxon>
        <taxon>Methanomicrobiaceae</taxon>
        <taxon>Methanoculleus</taxon>
    </lineage>
</organism>
<evidence type="ECO:0000313" key="3">
    <source>
        <dbReference type="Proteomes" id="UP000326500"/>
    </source>
</evidence>
<dbReference type="EMBL" id="FNFT01000003">
    <property type="protein sequence ID" value="SDK07923.1"/>
    <property type="molecule type" value="Genomic_DNA"/>
</dbReference>
<keyword evidence="3" id="KW-1185">Reference proteome</keyword>
<reference evidence="2 3" key="1">
    <citation type="submission" date="2016-10" db="EMBL/GenBank/DDBJ databases">
        <authorList>
            <person name="Varghese N."/>
            <person name="Submissions S."/>
        </authorList>
    </citation>
    <scope>NUCLEOTIDE SEQUENCE [LARGE SCALE GENOMIC DNA]</scope>
    <source>
        <strain evidence="2 3">DSM 2373</strain>
    </source>
</reference>
<gene>
    <name evidence="2" type="ORF">SAMN04488571_103274</name>
</gene>
<dbReference type="Proteomes" id="UP000326500">
    <property type="component" value="Unassembled WGS sequence"/>
</dbReference>
<evidence type="ECO:0000313" key="2">
    <source>
        <dbReference type="EMBL" id="SDK07923.1"/>
    </source>
</evidence>
<feature type="compositionally biased region" description="Basic and acidic residues" evidence="1">
    <location>
        <begin position="43"/>
        <end position="52"/>
    </location>
</feature>